<dbReference type="SFLD" id="SFLDG01067">
    <property type="entry name" value="SPASM/twitch_domain_containing"/>
    <property type="match status" value="1"/>
</dbReference>
<dbReference type="CDD" id="cd21109">
    <property type="entry name" value="SPASM"/>
    <property type="match status" value="1"/>
</dbReference>
<comment type="cofactor">
    <cofactor evidence="1">
        <name>[4Fe-4S] cluster</name>
        <dbReference type="ChEBI" id="CHEBI:49883"/>
    </cofactor>
</comment>
<dbReference type="GO" id="GO:0051536">
    <property type="term" value="F:iron-sulfur cluster binding"/>
    <property type="evidence" value="ECO:0007669"/>
    <property type="project" value="UniProtKB-KW"/>
</dbReference>
<evidence type="ECO:0000313" key="9">
    <source>
        <dbReference type="Proteomes" id="UP000238823"/>
    </source>
</evidence>
<evidence type="ECO:0000313" key="8">
    <source>
        <dbReference type="EMBL" id="PRP93513.1"/>
    </source>
</evidence>
<feature type="region of interest" description="Disordered" evidence="6">
    <location>
        <begin position="487"/>
        <end position="530"/>
    </location>
</feature>
<dbReference type="InterPro" id="IPR006638">
    <property type="entry name" value="Elp3/MiaA/NifB-like_rSAM"/>
</dbReference>
<gene>
    <name evidence="8" type="primary">albA_2</name>
    <name evidence="8" type="ORF">ENSA7_79410</name>
</gene>
<dbReference type="GO" id="GO:0003824">
    <property type="term" value="F:catalytic activity"/>
    <property type="evidence" value="ECO:0007669"/>
    <property type="project" value="InterPro"/>
</dbReference>
<evidence type="ECO:0000256" key="4">
    <source>
        <dbReference type="ARBA" id="ARBA00023004"/>
    </source>
</evidence>
<proteinExistence type="predicted"/>
<name>A0A2S9XKY2_9BACT</name>
<dbReference type="CDD" id="cd01335">
    <property type="entry name" value="Radical_SAM"/>
    <property type="match status" value="1"/>
</dbReference>
<dbReference type="InterPro" id="IPR007197">
    <property type="entry name" value="rSAM"/>
</dbReference>
<dbReference type="PROSITE" id="PS51918">
    <property type="entry name" value="RADICAL_SAM"/>
    <property type="match status" value="1"/>
</dbReference>
<dbReference type="SMART" id="SM00729">
    <property type="entry name" value="Elp3"/>
    <property type="match status" value="1"/>
</dbReference>
<dbReference type="InterPro" id="IPR013785">
    <property type="entry name" value="Aldolase_TIM"/>
</dbReference>
<dbReference type="RefSeq" id="WP_106094697.1">
    <property type="nucleotide sequence ID" value="NZ_PVNL01000147.1"/>
</dbReference>
<evidence type="ECO:0000256" key="2">
    <source>
        <dbReference type="ARBA" id="ARBA00022691"/>
    </source>
</evidence>
<keyword evidence="5" id="KW-0411">Iron-sulfur</keyword>
<dbReference type="GO" id="GO:0046872">
    <property type="term" value="F:metal ion binding"/>
    <property type="evidence" value="ECO:0007669"/>
    <property type="project" value="UniProtKB-KW"/>
</dbReference>
<dbReference type="Proteomes" id="UP000238823">
    <property type="component" value="Unassembled WGS sequence"/>
</dbReference>
<sequence>MIANDIQLTLSSEYSYRREWFGGILFSHRSKQARFYNHAAALSIEALVSPGGQPSPIFRPDPRFIERLHDQQIAVPRSVGANPGRAFFRDIHDFEPDRLHTPLGVELELTLKCMRRCSYCAYDARPDVAVHGELSQRSYQSVFAKLADAGVCQLRVTGGDPLTRADCLDILRDADAYPFGLAIASDLTTFSSEIARGLSELHNLTALHTTLDGPNPAIADQLRGKGNFRQVTAALEALTAYGIPVTVGTIVGKHNVAHIYDTAKLLSRWPVSWCISPLYAAGRARSATSLVPDDDDMARAYEQFAQAIADGLVRPADPAWRPIVGPRSVVARARLWESLPWLVRSPDRTLRIDPTGRCYTSIHLKEVLSDDVYVGNIVKDDLTQLWNGAPLLEALRQRRHRSAYFGDVFDIRRIGKTETNVERRLERTLERTGRNWALIRDSARLDQPAVSLDPPTEISLAMLRGLRTDDETVVHAEHDVQAVTPGVRAHQHPAPWLTGDVPFSGAELTSRQDPPLASRSHTHAEPQRTP</sequence>
<dbReference type="OrthoDB" id="9782387at2"/>
<dbReference type="Pfam" id="PF04055">
    <property type="entry name" value="Radical_SAM"/>
    <property type="match status" value="1"/>
</dbReference>
<dbReference type="PANTHER" id="PTHR11228">
    <property type="entry name" value="RADICAL SAM DOMAIN PROTEIN"/>
    <property type="match status" value="1"/>
</dbReference>
<protein>
    <submittedName>
        <fullName evidence="8">Antilisterial bacteriocin subtilosin biosynthesis protein AlbA</fullName>
    </submittedName>
</protein>
<keyword evidence="2" id="KW-0949">S-adenosyl-L-methionine</keyword>
<dbReference type="Gene3D" id="3.20.20.70">
    <property type="entry name" value="Aldolase class I"/>
    <property type="match status" value="1"/>
</dbReference>
<evidence type="ECO:0000256" key="3">
    <source>
        <dbReference type="ARBA" id="ARBA00022723"/>
    </source>
</evidence>
<dbReference type="InterPro" id="IPR050377">
    <property type="entry name" value="Radical_SAM_PqqE_MftC-like"/>
</dbReference>
<evidence type="ECO:0000259" key="7">
    <source>
        <dbReference type="PROSITE" id="PS51918"/>
    </source>
</evidence>
<keyword evidence="3" id="KW-0479">Metal-binding</keyword>
<evidence type="ECO:0000256" key="6">
    <source>
        <dbReference type="SAM" id="MobiDB-lite"/>
    </source>
</evidence>
<reference evidence="8 9" key="1">
    <citation type="submission" date="2018-03" db="EMBL/GenBank/DDBJ databases">
        <title>Draft Genome Sequences of the Obligatory Marine Myxobacteria Enhygromyxa salina SWB007.</title>
        <authorList>
            <person name="Poehlein A."/>
            <person name="Moghaddam J.A."/>
            <person name="Harms H."/>
            <person name="Alanjari M."/>
            <person name="Koenig G.M."/>
            <person name="Daniel R."/>
            <person name="Schaeberle T.F."/>
        </authorList>
    </citation>
    <scope>NUCLEOTIDE SEQUENCE [LARGE SCALE GENOMIC DNA]</scope>
    <source>
        <strain evidence="8 9">SWB007</strain>
    </source>
</reference>
<evidence type="ECO:0000256" key="1">
    <source>
        <dbReference type="ARBA" id="ARBA00001966"/>
    </source>
</evidence>
<dbReference type="InterPro" id="IPR058240">
    <property type="entry name" value="rSAM_sf"/>
</dbReference>
<dbReference type="EMBL" id="PVNL01000147">
    <property type="protein sequence ID" value="PRP93513.1"/>
    <property type="molecule type" value="Genomic_DNA"/>
</dbReference>
<dbReference type="AlphaFoldDB" id="A0A2S9XKY2"/>
<comment type="caution">
    <text evidence="8">The sequence shown here is derived from an EMBL/GenBank/DDBJ whole genome shotgun (WGS) entry which is preliminary data.</text>
</comment>
<organism evidence="8 9">
    <name type="scientific">Enhygromyxa salina</name>
    <dbReference type="NCBI Taxonomy" id="215803"/>
    <lineage>
        <taxon>Bacteria</taxon>
        <taxon>Pseudomonadati</taxon>
        <taxon>Myxococcota</taxon>
        <taxon>Polyangia</taxon>
        <taxon>Nannocystales</taxon>
        <taxon>Nannocystaceae</taxon>
        <taxon>Enhygromyxa</taxon>
    </lineage>
</organism>
<dbReference type="PANTHER" id="PTHR11228:SF7">
    <property type="entry name" value="PQQA PEPTIDE CYCLASE"/>
    <property type="match status" value="1"/>
</dbReference>
<accession>A0A2S9XKY2</accession>
<keyword evidence="4" id="KW-0408">Iron</keyword>
<feature type="domain" description="Radical SAM core" evidence="7">
    <location>
        <begin position="99"/>
        <end position="314"/>
    </location>
</feature>
<dbReference type="SUPFAM" id="SSF102114">
    <property type="entry name" value="Radical SAM enzymes"/>
    <property type="match status" value="1"/>
</dbReference>
<evidence type="ECO:0000256" key="5">
    <source>
        <dbReference type="ARBA" id="ARBA00023014"/>
    </source>
</evidence>
<dbReference type="SFLD" id="SFLDS00029">
    <property type="entry name" value="Radical_SAM"/>
    <property type="match status" value="1"/>
</dbReference>